<evidence type="ECO:0000313" key="4">
    <source>
        <dbReference type="EMBL" id="BAK00813.1"/>
    </source>
</evidence>
<dbReference type="InterPro" id="IPR018553">
    <property type="entry name" value="E2_Ub-conjug_enz"/>
</dbReference>
<proteinExistence type="evidence at transcript level"/>
<dbReference type="AlphaFoldDB" id="F2E0E1"/>
<reference evidence="4" key="1">
    <citation type="journal article" date="2011" name="Plant Physiol.">
        <title>Comprehensive sequence analysis of 24,783 barley full-length cDNAs derived from 12 clone libraries.</title>
        <authorList>
            <person name="Matsumoto T."/>
            <person name="Tanaka T."/>
            <person name="Sakai H."/>
            <person name="Amano N."/>
            <person name="Kanamori H."/>
            <person name="Kurita K."/>
            <person name="Kikuta A."/>
            <person name="Kamiya K."/>
            <person name="Yamamoto M."/>
            <person name="Ikawa H."/>
            <person name="Fujii N."/>
            <person name="Hori K."/>
            <person name="Itoh T."/>
            <person name="Sato K."/>
        </authorList>
    </citation>
    <scope>NUCLEOTIDE SEQUENCE</scope>
    <source>
        <tissue evidence="4">Shoot and root</tissue>
    </source>
</reference>
<feature type="region of interest" description="Disordered" evidence="2">
    <location>
        <begin position="166"/>
        <end position="197"/>
    </location>
</feature>
<feature type="compositionally biased region" description="Basic and acidic residues" evidence="2">
    <location>
        <begin position="81"/>
        <end position="101"/>
    </location>
</feature>
<dbReference type="Pfam" id="PF22586">
    <property type="entry name" value="ANCHR-like_BBOX"/>
    <property type="match status" value="1"/>
</dbReference>
<protein>
    <submittedName>
        <fullName evidence="4">Predicted protein</fullName>
    </submittedName>
</protein>
<dbReference type="Pfam" id="PF09418">
    <property type="entry name" value="DUF2009"/>
    <property type="match status" value="1"/>
</dbReference>
<evidence type="ECO:0000259" key="3">
    <source>
        <dbReference type="PROSITE" id="PS50119"/>
    </source>
</evidence>
<dbReference type="CDD" id="cd20208">
    <property type="entry name" value="Bbox1_DUF2009"/>
    <property type="match status" value="1"/>
</dbReference>
<keyword evidence="1" id="KW-0862">Zinc</keyword>
<feature type="region of interest" description="Disordered" evidence="2">
    <location>
        <begin position="1"/>
        <end position="117"/>
    </location>
</feature>
<keyword evidence="1" id="KW-0863">Zinc-finger</keyword>
<dbReference type="EMBL" id="AK369612">
    <property type="protein sequence ID" value="BAK00813.1"/>
    <property type="molecule type" value="mRNA"/>
</dbReference>
<name>F2E0E1_HORVV</name>
<dbReference type="PANTHER" id="PTHR31560:SF0">
    <property type="entry name" value="UPF0652 PROTEIN C22H10.08"/>
    <property type="match status" value="1"/>
</dbReference>
<dbReference type="InterPro" id="IPR057668">
    <property type="entry name" value="E2_Ub-conjug_enz_C"/>
</dbReference>
<dbReference type="InterPro" id="IPR000315">
    <property type="entry name" value="Znf_B-box"/>
</dbReference>
<dbReference type="PROSITE" id="PS50119">
    <property type="entry name" value="ZF_BBOX"/>
    <property type="match status" value="1"/>
</dbReference>
<sequence>MYRLTKDWREQSELDDSDEDNLMGARPYMNIQGKPKGVEGLIRINNPNRPSQDDTSDSDDDNSDNEDLATKIENSLMQSPTREERDRRDKEKKEKRAEQLRQIRSQQQAPQQESQVDKSNLCIECEDTPGQVRCEQCGEIYCDLCFKSQHRKGNRSQHRFEKIEIAQLSQQNQSQESTKTTDSKSEKTTSSSSSIDLSVDVSPEDYAKYKEALLDRCKFTPIRLNQKERKFLRLVESALNVSEYTDKIDILSYKSKAERITEQLEDICATLLGLVVACDYKMGQTMVNQKSYKDNEEFFQSLFEIARRYKITNPEKMRTDYGKLLYLLQDSVYKEITTRMGFTMVRSIKTVYTVLEAANLLSILDDPTMLLATTEVIENENLSRSDIETLIKRKEVAIDTISKKHAKAEFGQDDIKQVIYSIADNNTFLAYNRDPVDKMIEYLSKYFSPKKIEKPDFSLEINYGRGGARLSHSHDRQYYYVMQSLHLWRGIMHDMFKLWLTAELDLLDEQNYYRLRDTGQGLNRVQDAPRIYKLIAKILSKTQQKVGGWVGSSVIHLGDHNVPNAFMFIDKYTQVPRILAPIVRVIQRLDEIVQDPGLKDYIEENFGGVDECRKEILTDFFKHGFDGSGADNFFDAGSCIDGRLTSAWNWCSKIEKKRYYHVFKLAGFSGFDGEFQK</sequence>
<dbReference type="GO" id="GO:0008270">
    <property type="term" value="F:zinc ion binding"/>
    <property type="evidence" value="ECO:0007669"/>
    <property type="project" value="UniProtKB-KW"/>
</dbReference>
<evidence type="ECO:0000256" key="1">
    <source>
        <dbReference type="PROSITE-ProRule" id="PRU00024"/>
    </source>
</evidence>
<accession>F2E0E1</accession>
<feature type="domain" description="B box-type" evidence="3">
    <location>
        <begin position="117"/>
        <end position="163"/>
    </location>
</feature>
<feature type="compositionally biased region" description="Acidic residues" evidence="2">
    <location>
        <begin position="54"/>
        <end position="67"/>
    </location>
</feature>
<dbReference type="PANTHER" id="PTHR31560">
    <property type="entry name" value="UPF0652 PROTEIN C16A11.03C-RELATED"/>
    <property type="match status" value="1"/>
</dbReference>
<organism evidence="4">
    <name type="scientific">Hordeum vulgare subsp. vulgare</name>
    <name type="common">Domesticated barley</name>
    <dbReference type="NCBI Taxonomy" id="112509"/>
    <lineage>
        <taxon>Eukaryota</taxon>
        <taxon>Viridiplantae</taxon>
        <taxon>Streptophyta</taxon>
        <taxon>Embryophyta</taxon>
        <taxon>Tracheophyta</taxon>
        <taxon>Spermatophyta</taxon>
        <taxon>Magnoliopsida</taxon>
        <taxon>Liliopsida</taxon>
        <taxon>Poales</taxon>
        <taxon>Poaceae</taxon>
        <taxon>BOP clade</taxon>
        <taxon>Pooideae</taxon>
        <taxon>Triticodae</taxon>
        <taxon>Triticeae</taxon>
        <taxon>Hordeinae</taxon>
        <taxon>Hordeum</taxon>
    </lineage>
</organism>
<feature type="compositionally biased region" description="Low complexity" evidence="2">
    <location>
        <begin position="102"/>
        <end position="114"/>
    </location>
</feature>
<keyword evidence="1" id="KW-0479">Metal-binding</keyword>
<feature type="compositionally biased region" description="Basic and acidic residues" evidence="2">
    <location>
        <begin position="1"/>
        <end position="12"/>
    </location>
</feature>
<evidence type="ECO:0000256" key="2">
    <source>
        <dbReference type="SAM" id="MobiDB-lite"/>
    </source>
</evidence>